<comment type="caution">
    <text evidence="1">The sequence shown here is derived from an EMBL/GenBank/DDBJ whole genome shotgun (WGS) entry which is preliminary data.</text>
</comment>
<dbReference type="STRING" id="1127699.HMPREF9151_02444"/>
<evidence type="ECO:0000313" key="2">
    <source>
        <dbReference type="Proteomes" id="UP000010433"/>
    </source>
</evidence>
<dbReference type="AlphaFoldDB" id="L1MZ57"/>
<name>L1MZ57_9BACT</name>
<proteinExistence type="predicted"/>
<keyword evidence="2" id="KW-1185">Reference proteome</keyword>
<gene>
    <name evidence="1" type="ORF">HMPREF9151_02444</name>
</gene>
<dbReference type="EMBL" id="AMEP01000162">
    <property type="protein sequence ID" value="EKX96347.1"/>
    <property type="molecule type" value="Genomic_DNA"/>
</dbReference>
<feature type="non-terminal residue" evidence="1">
    <location>
        <position position="1"/>
    </location>
</feature>
<protein>
    <submittedName>
        <fullName evidence="1">Uncharacterized protein</fullName>
    </submittedName>
</protein>
<reference evidence="1 2" key="1">
    <citation type="submission" date="2012-05" db="EMBL/GenBank/DDBJ databases">
        <authorList>
            <person name="Weinstock G."/>
            <person name="Sodergren E."/>
            <person name="Lobos E.A."/>
            <person name="Fulton L."/>
            <person name="Fulton R."/>
            <person name="Courtney L."/>
            <person name="Fronick C."/>
            <person name="O'Laughlin M."/>
            <person name="Godfrey J."/>
            <person name="Wilson R.M."/>
            <person name="Miner T."/>
            <person name="Farmer C."/>
            <person name="Delehaunty K."/>
            <person name="Cordes M."/>
            <person name="Minx P."/>
            <person name="Tomlinson C."/>
            <person name="Chen J."/>
            <person name="Wollam A."/>
            <person name="Pepin K.H."/>
            <person name="Bhonagiri V."/>
            <person name="Zhang X."/>
            <person name="Suruliraj S."/>
            <person name="Warren W."/>
            <person name="Mitreva M."/>
            <person name="Mardis E.R."/>
            <person name="Wilson R.K."/>
        </authorList>
    </citation>
    <scope>NUCLEOTIDE SEQUENCE [LARGE SCALE GENOMIC DNA]</scope>
    <source>
        <strain evidence="1 2">F0055</strain>
    </source>
</reference>
<dbReference type="HOGENOM" id="CLU_2595682_0_0_10"/>
<organism evidence="1 2">
    <name type="scientific">Hoylesella saccharolytica F0055</name>
    <dbReference type="NCBI Taxonomy" id="1127699"/>
    <lineage>
        <taxon>Bacteria</taxon>
        <taxon>Pseudomonadati</taxon>
        <taxon>Bacteroidota</taxon>
        <taxon>Bacteroidia</taxon>
        <taxon>Bacteroidales</taxon>
        <taxon>Prevotellaceae</taxon>
        <taxon>Hoylesella</taxon>
    </lineage>
</organism>
<dbReference type="RefSeq" id="WP_009161304.1">
    <property type="nucleotide sequence ID" value="NZ_KB290963.1"/>
</dbReference>
<evidence type="ECO:0000313" key="1">
    <source>
        <dbReference type="EMBL" id="EKX96347.1"/>
    </source>
</evidence>
<accession>L1MZ57</accession>
<dbReference type="Proteomes" id="UP000010433">
    <property type="component" value="Unassembled WGS sequence"/>
</dbReference>
<sequence length="80" mass="8973">PLPLERGDGEGIADIKPCVLFIFSLRQMRIFYLLSSLKLTNFLVVEIPMLSPNACDRSQQVVSCSQIRKSRVVIGCADFQ</sequence>